<dbReference type="Proteomes" id="UP000323876">
    <property type="component" value="Unassembled WGS sequence"/>
</dbReference>
<dbReference type="GO" id="GO:0042398">
    <property type="term" value="P:modified amino acid biosynthetic process"/>
    <property type="evidence" value="ECO:0007669"/>
    <property type="project" value="InterPro"/>
</dbReference>
<keyword evidence="3 5" id="KW-0067">ATP-binding</keyword>
<dbReference type="AlphaFoldDB" id="A0A5N0E0Y7"/>
<accession>A0A5N0E0Y7</accession>
<dbReference type="RefSeq" id="WP_150407410.1">
    <property type="nucleotide sequence ID" value="NZ_VXLC01000031.1"/>
</dbReference>
<comment type="caution">
    <text evidence="6">The sequence shown here is derived from an EMBL/GenBank/DDBJ whole genome shotgun (WGS) entry which is preliminary data.</text>
</comment>
<protein>
    <recommendedName>
        <fullName evidence="5">Putative glutamate--cysteine ligase 2</fullName>
        <ecNumber evidence="5">6.3.2.2</ecNumber>
    </recommendedName>
    <alternativeName>
        <fullName evidence="5">Gamma-glutamylcysteine synthetase 2</fullName>
        <shortName evidence="5">GCS 2</shortName>
        <shortName evidence="5">Gamma-GCS 2</shortName>
    </alternativeName>
</protein>
<keyword evidence="2 5" id="KW-0547">Nucleotide-binding</keyword>
<organism evidence="6 7">
    <name type="scientific">Nocardia colli</name>
    <dbReference type="NCBI Taxonomy" id="2545717"/>
    <lineage>
        <taxon>Bacteria</taxon>
        <taxon>Bacillati</taxon>
        <taxon>Actinomycetota</taxon>
        <taxon>Actinomycetes</taxon>
        <taxon>Mycobacteriales</taxon>
        <taxon>Nocardiaceae</taxon>
        <taxon>Nocardia</taxon>
    </lineage>
</organism>
<name>A0A5N0E0Y7_9NOCA</name>
<dbReference type="InterPro" id="IPR011793">
    <property type="entry name" value="YbdK"/>
</dbReference>
<dbReference type="EC" id="6.3.2.2" evidence="5"/>
<dbReference type="Gene3D" id="3.30.590.20">
    <property type="match status" value="1"/>
</dbReference>
<dbReference type="NCBIfam" id="NF010041">
    <property type="entry name" value="PRK13517.1-1"/>
    <property type="match status" value="1"/>
</dbReference>
<dbReference type="OrthoDB" id="9803842at2"/>
<dbReference type="InterPro" id="IPR014746">
    <property type="entry name" value="Gln_synth/guanido_kin_cat_dom"/>
</dbReference>
<dbReference type="SUPFAM" id="SSF55931">
    <property type="entry name" value="Glutamine synthetase/guanido kinase"/>
    <property type="match status" value="1"/>
</dbReference>
<evidence type="ECO:0000256" key="1">
    <source>
        <dbReference type="ARBA" id="ARBA00022598"/>
    </source>
</evidence>
<proteinExistence type="inferred from homology"/>
<sequence length="368" mass="39855">MDAHYPTVGVEEEFLLTHPLTGRPVYKSFEVKERARVAGVDLQFELNKCQVEATTRIHTHIPDLLEELRETRRITAKCARDSNIRLLAAGLPPTGSYRFPIVETLRYTKIIEMLGPLAYDQGNCGCHIHVAIPDRETAVQVGNYLRPWLPTLLALTANSALYRGVDTGFASWRNILLRRWPVCGPPPFFDSVADYDTLVGTLISSGTILDAGMVMWDVRPSAKYPTVEVRVSDVPATAEETALLAALVRALVISALLSMDEGIPPPVISHTLLSAAYWKAARFGLEGDGLDPSTGLAVPTNVLLHRLIEYLGPILEETGDRAFVSDTVAAVRRHGNGAARQAAALRAGSDIAQIVAGLADTTVAGTAA</sequence>
<keyword evidence="1 5" id="KW-0436">Ligase</keyword>
<dbReference type="GO" id="GO:0004357">
    <property type="term" value="F:glutamate-cysteine ligase activity"/>
    <property type="evidence" value="ECO:0007669"/>
    <property type="project" value="UniProtKB-EC"/>
</dbReference>
<dbReference type="NCBIfam" id="TIGR02050">
    <property type="entry name" value="gshA_cyan_rel"/>
    <property type="match status" value="1"/>
</dbReference>
<dbReference type="EMBL" id="VXLC01000031">
    <property type="protein sequence ID" value="KAA8881885.1"/>
    <property type="molecule type" value="Genomic_DNA"/>
</dbReference>
<evidence type="ECO:0000256" key="2">
    <source>
        <dbReference type="ARBA" id="ARBA00022741"/>
    </source>
</evidence>
<dbReference type="PANTHER" id="PTHR36510:SF1">
    <property type="entry name" value="GLUTAMATE--CYSTEINE LIGASE 2-RELATED"/>
    <property type="match status" value="1"/>
</dbReference>
<dbReference type="Pfam" id="PF04107">
    <property type="entry name" value="GCS2"/>
    <property type="match status" value="1"/>
</dbReference>
<evidence type="ECO:0000256" key="4">
    <source>
        <dbReference type="ARBA" id="ARBA00048819"/>
    </source>
</evidence>
<comment type="function">
    <text evidence="5">ATP-dependent carboxylate-amine ligase which exhibits weak glutamate--cysteine ligase activity.</text>
</comment>
<comment type="catalytic activity">
    <reaction evidence="4 5">
        <text>L-cysteine + L-glutamate + ATP = gamma-L-glutamyl-L-cysteine + ADP + phosphate + H(+)</text>
        <dbReference type="Rhea" id="RHEA:13285"/>
        <dbReference type="ChEBI" id="CHEBI:15378"/>
        <dbReference type="ChEBI" id="CHEBI:29985"/>
        <dbReference type="ChEBI" id="CHEBI:30616"/>
        <dbReference type="ChEBI" id="CHEBI:35235"/>
        <dbReference type="ChEBI" id="CHEBI:43474"/>
        <dbReference type="ChEBI" id="CHEBI:58173"/>
        <dbReference type="ChEBI" id="CHEBI:456216"/>
        <dbReference type="EC" id="6.3.2.2"/>
    </reaction>
</comment>
<evidence type="ECO:0000256" key="3">
    <source>
        <dbReference type="ARBA" id="ARBA00022840"/>
    </source>
</evidence>
<dbReference type="InterPro" id="IPR006336">
    <property type="entry name" value="GCS2"/>
</dbReference>
<reference evidence="6 7" key="1">
    <citation type="submission" date="2019-09" db="EMBL/GenBank/DDBJ databases">
        <authorList>
            <person name="Wang X."/>
        </authorList>
    </citation>
    <scope>NUCLEOTIDE SEQUENCE [LARGE SCALE GENOMIC DNA]</scope>
    <source>
        <strain evidence="6 7">CICC 11023</strain>
    </source>
</reference>
<evidence type="ECO:0000256" key="5">
    <source>
        <dbReference type="HAMAP-Rule" id="MF_01609"/>
    </source>
</evidence>
<comment type="similarity">
    <text evidence="5">Belongs to the glutamate--cysteine ligase type 2 family. YbdK subfamily.</text>
</comment>
<evidence type="ECO:0000313" key="7">
    <source>
        <dbReference type="Proteomes" id="UP000323876"/>
    </source>
</evidence>
<gene>
    <name evidence="6" type="ORF">F3087_40155</name>
</gene>
<dbReference type="HAMAP" id="MF_01609">
    <property type="entry name" value="Glu_cys_ligase_2"/>
    <property type="match status" value="1"/>
</dbReference>
<dbReference type="GO" id="GO:0005524">
    <property type="term" value="F:ATP binding"/>
    <property type="evidence" value="ECO:0007669"/>
    <property type="project" value="UniProtKB-KW"/>
</dbReference>
<keyword evidence="7" id="KW-1185">Reference proteome</keyword>
<dbReference type="PANTHER" id="PTHR36510">
    <property type="entry name" value="GLUTAMATE--CYSTEINE LIGASE 2-RELATED"/>
    <property type="match status" value="1"/>
</dbReference>
<dbReference type="InterPro" id="IPR050141">
    <property type="entry name" value="GCL_type2/YbdK_subfam"/>
</dbReference>
<evidence type="ECO:0000313" key="6">
    <source>
        <dbReference type="EMBL" id="KAA8881885.1"/>
    </source>
</evidence>